<keyword evidence="7 10" id="KW-1133">Transmembrane helix</keyword>
<feature type="transmembrane region" description="Helical" evidence="10">
    <location>
        <begin position="95"/>
        <end position="114"/>
    </location>
</feature>
<feature type="transmembrane region" description="Helical" evidence="10">
    <location>
        <begin position="63"/>
        <end position="89"/>
    </location>
</feature>
<dbReference type="EMBL" id="HBNS01060058">
    <property type="protein sequence ID" value="CAE4666668.1"/>
    <property type="molecule type" value="Transcribed_RNA"/>
</dbReference>
<comment type="similarity">
    <text evidence="4">Belongs to the TMEM43 family.</text>
</comment>
<evidence type="ECO:0000256" key="9">
    <source>
        <dbReference type="ARBA" id="ARBA00023242"/>
    </source>
</evidence>
<evidence type="ECO:0000256" key="2">
    <source>
        <dbReference type="ARBA" id="ARBA00004259"/>
    </source>
</evidence>
<name>A0A7S4T6U7_9STRA</name>
<reference evidence="11" key="1">
    <citation type="submission" date="2021-01" db="EMBL/GenBank/DDBJ databases">
        <authorList>
            <person name="Corre E."/>
            <person name="Pelletier E."/>
            <person name="Niang G."/>
            <person name="Scheremetjew M."/>
            <person name="Finn R."/>
            <person name="Kale V."/>
            <person name="Holt S."/>
            <person name="Cochrane G."/>
            <person name="Meng A."/>
            <person name="Brown T."/>
            <person name="Cohen L."/>
        </authorList>
    </citation>
    <scope>NUCLEOTIDE SEQUENCE</scope>
    <source>
        <strain evidence="11">GSO104</strain>
    </source>
</reference>
<evidence type="ECO:0000313" key="11">
    <source>
        <dbReference type="EMBL" id="CAE4666668.1"/>
    </source>
</evidence>
<dbReference type="PANTHER" id="PTHR13416">
    <property type="match status" value="1"/>
</dbReference>
<evidence type="ECO:0000256" key="7">
    <source>
        <dbReference type="ARBA" id="ARBA00022989"/>
    </source>
</evidence>
<evidence type="ECO:0000256" key="8">
    <source>
        <dbReference type="ARBA" id="ARBA00023136"/>
    </source>
</evidence>
<evidence type="ECO:0000256" key="1">
    <source>
        <dbReference type="ARBA" id="ARBA00004127"/>
    </source>
</evidence>
<evidence type="ECO:0000256" key="10">
    <source>
        <dbReference type="SAM" id="Phobius"/>
    </source>
</evidence>
<keyword evidence="8 10" id="KW-0472">Membrane</keyword>
<keyword evidence="9" id="KW-0539">Nucleus</keyword>
<dbReference type="GO" id="GO:0005789">
    <property type="term" value="C:endoplasmic reticulum membrane"/>
    <property type="evidence" value="ECO:0007669"/>
    <property type="project" value="UniProtKB-SubCell"/>
</dbReference>
<dbReference type="PANTHER" id="PTHR13416:SF2">
    <property type="entry name" value="TRANSMEMBRANE PROTEIN 43"/>
    <property type="match status" value="1"/>
</dbReference>
<gene>
    <name evidence="11" type="ORF">DBRI00130_LOCUS43218</name>
</gene>
<organism evidence="11">
    <name type="scientific">Ditylum brightwellii</name>
    <dbReference type="NCBI Taxonomy" id="49249"/>
    <lineage>
        <taxon>Eukaryota</taxon>
        <taxon>Sar</taxon>
        <taxon>Stramenopiles</taxon>
        <taxon>Ochrophyta</taxon>
        <taxon>Bacillariophyta</taxon>
        <taxon>Mediophyceae</taxon>
        <taxon>Lithodesmiophycidae</taxon>
        <taxon>Lithodesmiales</taxon>
        <taxon>Lithodesmiaceae</taxon>
        <taxon>Ditylum</taxon>
    </lineage>
</organism>
<dbReference type="GO" id="GO:0005637">
    <property type="term" value="C:nuclear inner membrane"/>
    <property type="evidence" value="ECO:0007669"/>
    <property type="project" value="TreeGrafter"/>
</dbReference>
<sequence>MVPGIKSAKEIIDYLRERNVMMGWILRLTGWVINFIGWNMMLSIIPSMIRLLIPFRLGGGLSYIANIVTSLVAFTGSTSMSLLIIAIAWLRYRPIWSLGVGFLSTMIMCGPRLYHHRYQDGEKQERGQFEPPFDDDATLNK</sequence>
<dbReference type="GO" id="GO:0006629">
    <property type="term" value="P:lipid metabolic process"/>
    <property type="evidence" value="ECO:0007669"/>
    <property type="project" value="TreeGrafter"/>
</dbReference>
<dbReference type="AlphaFoldDB" id="A0A7S4T6U7"/>
<keyword evidence="6" id="KW-0256">Endoplasmic reticulum</keyword>
<proteinExistence type="inferred from homology"/>
<accession>A0A7S4T6U7</accession>
<protein>
    <submittedName>
        <fullName evidence="11">Uncharacterized protein</fullName>
    </submittedName>
</protein>
<comment type="subcellular location">
    <subcellularLocation>
        <location evidence="1">Endomembrane system</location>
        <topology evidence="1">Multi-pass membrane protein</topology>
    </subcellularLocation>
    <subcellularLocation>
        <location evidence="3">Endoplasmic reticulum membrane</location>
    </subcellularLocation>
    <subcellularLocation>
        <location evidence="2">Nucleus envelope</location>
    </subcellularLocation>
</comment>
<dbReference type="Pfam" id="PF07787">
    <property type="entry name" value="TMEM43"/>
    <property type="match status" value="1"/>
</dbReference>
<evidence type="ECO:0000256" key="3">
    <source>
        <dbReference type="ARBA" id="ARBA00004586"/>
    </source>
</evidence>
<keyword evidence="5 10" id="KW-0812">Transmembrane</keyword>
<dbReference type="GO" id="GO:0071763">
    <property type="term" value="P:nuclear membrane organization"/>
    <property type="evidence" value="ECO:0007669"/>
    <property type="project" value="TreeGrafter"/>
</dbReference>
<feature type="transmembrane region" description="Helical" evidence="10">
    <location>
        <begin position="24"/>
        <end position="42"/>
    </location>
</feature>
<evidence type="ECO:0000256" key="6">
    <source>
        <dbReference type="ARBA" id="ARBA00022824"/>
    </source>
</evidence>
<dbReference type="InterPro" id="IPR012430">
    <property type="entry name" value="TMEM43_fam"/>
</dbReference>
<evidence type="ECO:0000256" key="4">
    <source>
        <dbReference type="ARBA" id="ARBA00006627"/>
    </source>
</evidence>
<evidence type="ECO:0000256" key="5">
    <source>
        <dbReference type="ARBA" id="ARBA00022692"/>
    </source>
</evidence>